<dbReference type="PANTHER" id="PTHR32071:SF57">
    <property type="entry name" value="C4-DICARBOXYLATE TRANSPORT TRANSCRIPTIONAL REGULATORY PROTEIN DCTD"/>
    <property type="match status" value="1"/>
</dbReference>
<dbReference type="InterPro" id="IPR027417">
    <property type="entry name" value="P-loop_NTPase"/>
</dbReference>
<dbReference type="FunFam" id="3.40.50.300:FF:000006">
    <property type="entry name" value="DNA-binding transcriptional regulator NtrC"/>
    <property type="match status" value="1"/>
</dbReference>
<sequence>MHRLSNMSMNVDMTLETLVKILDYSSDEIFVLDSNKKIIYVNNACEKHYGLKKSDVLGKSSVELFEKGYWRPSLVPEVYEKKKPLLIKQTTNIGAELLTSAIPILNDKNEVELVVTTARELQSYNMLKVKEKAGAHSSKQINQTDIGMITNCEKVKDILKFAQKIAVTNSTVLIQGESGTGKGVLARYIHQTSKRKEGPFLTINCAAIPAELLESELFGYAPGAFTGANRSGKIGLLEATDNGTLFLDEIGEMSLTLQAKLLQVIQEKKFIPIGSHEEKKVNIRIIAATNRNLSEMVENRHFREDLFYRLNVIDIKMPPLRERKEDIIPLSYHFLYKFNTMYEVNKLISEECLDMLTYYKWPGNIRQLENLIERLVITSDSIIEVHDLPESVYHNIRENSELSIPSSLNEAVDRAKKEIVRKSFQKYKSSRKVAKDLKISQTNALKLIQKYCDDLRDNTEEP</sequence>
<feature type="domain" description="Sigma-54 factor interaction" evidence="7">
    <location>
        <begin position="148"/>
        <end position="377"/>
    </location>
</feature>
<evidence type="ECO:0000313" key="9">
    <source>
        <dbReference type="EMBL" id="KAB7706723.1"/>
    </source>
</evidence>
<dbReference type="Pfam" id="PF00158">
    <property type="entry name" value="Sigma54_activat"/>
    <property type="match status" value="1"/>
</dbReference>
<dbReference type="GO" id="GO:0003677">
    <property type="term" value="F:DNA binding"/>
    <property type="evidence" value="ECO:0007669"/>
    <property type="project" value="UniProtKB-KW"/>
</dbReference>
<dbReference type="SUPFAM" id="SSF55785">
    <property type="entry name" value="PYP-like sensor domain (PAS domain)"/>
    <property type="match status" value="1"/>
</dbReference>
<dbReference type="AlphaFoldDB" id="A0A6I1FVE7"/>
<dbReference type="CDD" id="cd00130">
    <property type="entry name" value="PAS"/>
    <property type="match status" value="1"/>
</dbReference>
<keyword evidence="4" id="KW-0805">Transcription regulation</keyword>
<dbReference type="GO" id="GO:0006355">
    <property type="term" value="P:regulation of DNA-templated transcription"/>
    <property type="evidence" value="ECO:0007669"/>
    <property type="project" value="InterPro"/>
</dbReference>
<proteinExistence type="predicted"/>
<dbReference type="Gene3D" id="1.10.10.60">
    <property type="entry name" value="Homeodomain-like"/>
    <property type="match status" value="1"/>
</dbReference>
<dbReference type="Pfam" id="PF25601">
    <property type="entry name" value="AAA_lid_14"/>
    <property type="match status" value="1"/>
</dbReference>
<dbReference type="PROSITE" id="PS50045">
    <property type="entry name" value="SIGMA54_INTERACT_4"/>
    <property type="match status" value="1"/>
</dbReference>
<dbReference type="InterPro" id="IPR025944">
    <property type="entry name" value="Sigma_54_int_dom_CS"/>
</dbReference>
<dbReference type="Pfam" id="PF18024">
    <property type="entry name" value="HTH_50"/>
    <property type="match status" value="1"/>
</dbReference>
<evidence type="ECO:0000256" key="4">
    <source>
        <dbReference type="ARBA" id="ARBA00023015"/>
    </source>
</evidence>
<dbReference type="InterPro" id="IPR002078">
    <property type="entry name" value="Sigma_54_int"/>
</dbReference>
<dbReference type="Pfam" id="PF00989">
    <property type="entry name" value="PAS"/>
    <property type="match status" value="1"/>
</dbReference>
<evidence type="ECO:0000256" key="5">
    <source>
        <dbReference type="ARBA" id="ARBA00023163"/>
    </source>
</evidence>
<dbReference type="SMART" id="SM00382">
    <property type="entry name" value="AAA"/>
    <property type="match status" value="1"/>
</dbReference>
<evidence type="ECO:0000256" key="3">
    <source>
        <dbReference type="ARBA" id="ARBA00022840"/>
    </source>
</evidence>
<dbReference type="InterPro" id="IPR003593">
    <property type="entry name" value="AAA+_ATPase"/>
</dbReference>
<dbReference type="SUPFAM" id="SSF52540">
    <property type="entry name" value="P-loop containing nucleoside triphosphate hydrolases"/>
    <property type="match status" value="1"/>
</dbReference>
<dbReference type="InterPro" id="IPR025662">
    <property type="entry name" value="Sigma_54_int_dom_ATP-bd_1"/>
</dbReference>
<dbReference type="Proteomes" id="UP000429595">
    <property type="component" value="Unassembled WGS sequence"/>
</dbReference>
<keyword evidence="10" id="KW-1185">Reference proteome</keyword>
<dbReference type="GO" id="GO:0005524">
    <property type="term" value="F:ATP binding"/>
    <property type="evidence" value="ECO:0007669"/>
    <property type="project" value="UniProtKB-KW"/>
</dbReference>
<evidence type="ECO:0000256" key="6">
    <source>
        <dbReference type="ARBA" id="ARBA00029500"/>
    </source>
</evidence>
<dbReference type="PANTHER" id="PTHR32071">
    <property type="entry name" value="TRANSCRIPTIONAL REGULATORY PROTEIN"/>
    <property type="match status" value="1"/>
</dbReference>
<dbReference type="NCBIfam" id="TIGR00229">
    <property type="entry name" value="sensory_box"/>
    <property type="match status" value="1"/>
</dbReference>
<protein>
    <recommendedName>
        <fullName evidence="6">HTH-type transcriptional regulatory protein TyrR</fullName>
    </recommendedName>
</protein>
<keyword evidence="3" id="KW-0067">ATP-binding</keyword>
<dbReference type="SMART" id="SM00091">
    <property type="entry name" value="PAS"/>
    <property type="match status" value="1"/>
</dbReference>
<dbReference type="InterPro" id="IPR035965">
    <property type="entry name" value="PAS-like_dom_sf"/>
</dbReference>
<dbReference type="InterPro" id="IPR000014">
    <property type="entry name" value="PAS"/>
</dbReference>
<dbReference type="PROSITE" id="PS00688">
    <property type="entry name" value="SIGMA54_INTERACT_3"/>
    <property type="match status" value="1"/>
</dbReference>
<dbReference type="Gene3D" id="3.30.450.20">
    <property type="entry name" value="PAS domain"/>
    <property type="match status" value="1"/>
</dbReference>
<dbReference type="PROSITE" id="PS00675">
    <property type="entry name" value="SIGMA54_INTERACT_1"/>
    <property type="match status" value="1"/>
</dbReference>
<dbReference type="PROSITE" id="PS50112">
    <property type="entry name" value="PAS"/>
    <property type="match status" value="1"/>
</dbReference>
<dbReference type="Gene3D" id="3.40.50.300">
    <property type="entry name" value="P-loop containing nucleotide triphosphate hydrolases"/>
    <property type="match status" value="1"/>
</dbReference>
<evidence type="ECO:0000313" key="10">
    <source>
        <dbReference type="Proteomes" id="UP000429595"/>
    </source>
</evidence>
<name>A0A6I1FVE7_9BACI</name>
<keyword evidence="1" id="KW-0547">Nucleotide-binding</keyword>
<keyword evidence="2" id="KW-0058">Aromatic hydrocarbons catabolism</keyword>
<dbReference type="RefSeq" id="WP_152151884.1">
    <property type="nucleotide sequence ID" value="NZ_WEIO01000005.1"/>
</dbReference>
<dbReference type="InterPro" id="IPR013767">
    <property type="entry name" value="PAS_fold"/>
</dbReference>
<organism evidence="9 10">
    <name type="scientific">Bacillus aerolatus</name>
    <dbReference type="NCBI Taxonomy" id="2653354"/>
    <lineage>
        <taxon>Bacteria</taxon>
        <taxon>Bacillati</taxon>
        <taxon>Bacillota</taxon>
        <taxon>Bacilli</taxon>
        <taxon>Bacillales</taxon>
        <taxon>Bacillaceae</taxon>
        <taxon>Bacillus</taxon>
    </lineage>
</organism>
<evidence type="ECO:0000256" key="2">
    <source>
        <dbReference type="ARBA" id="ARBA00022797"/>
    </source>
</evidence>
<accession>A0A6I1FVE7</accession>
<dbReference type="Gene3D" id="1.10.8.60">
    <property type="match status" value="1"/>
</dbReference>
<gene>
    <name evidence="9" type="ORF">F9802_10015</name>
</gene>
<dbReference type="InterPro" id="IPR030828">
    <property type="entry name" value="HTH_TyrR"/>
</dbReference>
<keyword evidence="5" id="KW-0804">Transcription</keyword>
<dbReference type="CDD" id="cd00009">
    <property type="entry name" value="AAA"/>
    <property type="match status" value="1"/>
</dbReference>
<dbReference type="EMBL" id="WEIO01000005">
    <property type="protein sequence ID" value="KAB7706723.1"/>
    <property type="molecule type" value="Genomic_DNA"/>
</dbReference>
<reference evidence="9 10" key="1">
    <citation type="submission" date="2019-10" db="EMBL/GenBank/DDBJ databases">
        <title>Bacillus aerolatum sp. nov., isolated from bioaerosol of sport playgrounds.</title>
        <authorList>
            <person name="Chen P."/>
            <person name="Zhang G."/>
        </authorList>
    </citation>
    <scope>NUCLEOTIDE SEQUENCE [LARGE SCALE GENOMIC DNA]</scope>
    <source>
        <strain evidence="9 10">CX253</strain>
    </source>
</reference>
<evidence type="ECO:0000259" key="8">
    <source>
        <dbReference type="PROSITE" id="PS50112"/>
    </source>
</evidence>
<feature type="domain" description="PAS" evidence="8">
    <location>
        <begin position="14"/>
        <end position="62"/>
    </location>
</feature>
<comment type="caution">
    <text evidence="9">The sequence shown here is derived from an EMBL/GenBank/DDBJ whole genome shotgun (WGS) entry which is preliminary data.</text>
</comment>
<evidence type="ECO:0000256" key="1">
    <source>
        <dbReference type="ARBA" id="ARBA00022741"/>
    </source>
</evidence>
<dbReference type="InterPro" id="IPR058031">
    <property type="entry name" value="AAA_lid_NorR"/>
</dbReference>
<evidence type="ECO:0000259" key="7">
    <source>
        <dbReference type="PROSITE" id="PS50045"/>
    </source>
</evidence>